<sequence>MRPGGVTTDGGEHGEHALHHRPEHARGHGEDGSGRGGEPHADGHASRRLVRVRGLRRPRAGEEADTERLDHRRDADTRRERDRAHRERHRERDHRVALRRRMDQALQQQPLPDEPRAERQARRPHRADPEHGRRDRHRAHEPAQPVQVAQTRRREHRARGEEAEGFEGRVADEVHQRRCDRDRRDRRGTGRAQERRGAQRHRHEPHVLRRRVGEEPFEVGRDRGLQDTEHRGHRADGHQDEPPPRRARAEDLQVDADDPVDAHRDHRGAHQGGHRARRLGVRARQPRVQRQETRLRPEPDHGQQEHRGAGPRGHDARTRGEGREVVRATRCREHHQGDEDRDEAELRHDRVDDPCGPHGGASVVGEHERERRGGHQLPAQQERRDGPGRGDQDHGRDERREQGEGEHRPVLVARVADGVDTDDDGDSAGEGDQQPTERIDVEPDADERKEPAEAQMEPAAEDRRETEDQPRDPDRGRRGARHECASSRRRAHRPVTERSAATICAGVGGQPGTSTSTGTTSATDPTTP</sequence>
<name>A0A1J5Q735_9ZZZZ</name>
<feature type="region of interest" description="Disordered" evidence="1">
    <location>
        <begin position="1"/>
        <end position="528"/>
    </location>
</feature>
<proteinExistence type="predicted"/>
<feature type="compositionally biased region" description="Low complexity" evidence="1">
    <location>
        <begin position="512"/>
        <end position="528"/>
    </location>
</feature>
<accession>A0A1J5Q735</accession>
<feature type="compositionally biased region" description="Basic and acidic residues" evidence="1">
    <location>
        <begin position="381"/>
        <end position="409"/>
    </location>
</feature>
<evidence type="ECO:0000313" key="2">
    <source>
        <dbReference type="EMBL" id="OIQ75684.1"/>
    </source>
</evidence>
<feature type="compositionally biased region" description="Basic and acidic residues" evidence="1">
    <location>
        <begin position="113"/>
        <end position="141"/>
    </location>
</feature>
<dbReference type="EMBL" id="MLJW01002088">
    <property type="protein sequence ID" value="OIQ75684.1"/>
    <property type="molecule type" value="Genomic_DNA"/>
</dbReference>
<feature type="compositionally biased region" description="Basic and acidic residues" evidence="1">
    <location>
        <begin position="460"/>
        <end position="486"/>
    </location>
</feature>
<feature type="compositionally biased region" description="Basic and acidic residues" evidence="1">
    <location>
        <begin position="435"/>
        <end position="452"/>
    </location>
</feature>
<feature type="compositionally biased region" description="Acidic residues" evidence="1">
    <location>
        <begin position="419"/>
        <end position="429"/>
    </location>
</feature>
<feature type="compositionally biased region" description="Basic residues" evidence="1">
    <location>
        <begin position="265"/>
        <end position="287"/>
    </location>
</feature>
<feature type="compositionally biased region" description="Basic and acidic residues" evidence="1">
    <location>
        <begin position="93"/>
        <end position="103"/>
    </location>
</feature>
<feature type="compositionally biased region" description="Basic and acidic residues" evidence="1">
    <location>
        <begin position="59"/>
        <end position="85"/>
    </location>
</feature>
<organism evidence="2">
    <name type="scientific">mine drainage metagenome</name>
    <dbReference type="NCBI Taxonomy" id="410659"/>
    <lineage>
        <taxon>unclassified sequences</taxon>
        <taxon>metagenomes</taxon>
        <taxon>ecological metagenomes</taxon>
    </lineage>
</organism>
<feature type="compositionally biased region" description="Basic and acidic residues" evidence="1">
    <location>
        <begin position="289"/>
        <end position="355"/>
    </location>
</feature>
<feature type="compositionally biased region" description="Basic and acidic residues" evidence="1">
    <location>
        <begin position="205"/>
        <end position="251"/>
    </location>
</feature>
<feature type="compositionally biased region" description="Basic and acidic residues" evidence="1">
    <location>
        <begin position="24"/>
        <end position="45"/>
    </location>
</feature>
<protein>
    <submittedName>
        <fullName evidence="2">Uncharacterized protein</fullName>
    </submittedName>
</protein>
<evidence type="ECO:0000256" key="1">
    <source>
        <dbReference type="SAM" id="MobiDB-lite"/>
    </source>
</evidence>
<comment type="caution">
    <text evidence="2">The sequence shown here is derived from an EMBL/GenBank/DDBJ whole genome shotgun (WGS) entry which is preliminary data.</text>
</comment>
<feature type="compositionally biased region" description="Basic residues" evidence="1">
    <location>
        <begin position="46"/>
        <end position="58"/>
    </location>
</feature>
<feature type="compositionally biased region" description="Basic and acidic residues" evidence="1">
    <location>
        <begin position="158"/>
        <end position="197"/>
    </location>
</feature>
<reference evidence="2" key="1">
    <citation type="submission" date="2016-10" db="EMBL/GenBank/DDBJ databases">
        <title>Sequence of Gallionella enrichment culture.</title>
        <authorList>
            <person name="Poehlein A."/>
            <person name="Muehling M."/>
            <person name="Daniel R."/>
        </authorList>
    </citation>
    <scope>NUCLEOTIDE SEQUENCE</scope>
</reference>
<gene>
    <name evidence="2" type="ORF">GALL_426500</name>
</gene>
<dbReference type="AlphaFoldDB" id="A0A1J5Q735"/>